<feature type="transmembrane region" description="Helical" evidence="10">
    <location>
        <begin position="487"/>
        <end position="512"/>
    </location>
</feature>
<accession>I7LZM5</accession>
<dbReference type="InterPro" id="IPR001878">
    <property type="entry name" value="Znf_CCHC"/>
</dbReference>
<proteinExistence type="predicted"/>
<evidence type="ECO:0000256" key="1">
    <source>
        <dbReference type="ARBA" id="ARBA00004141"/>
    </source>
</evidence>
<dbReference type="Pfam" id="PF00520">
    <property type="entry name" value="Ion_trans"/>
    <property type="match status" value="1"/>
</dbReference>
<dbReference type="SMART" id="SM00100">
    <property type="entry name" value="cNMP"/>
    <property type="match status" value="1"/>
</dbReference>
<sequence>MSEAEYDRSNNFDQKFQGSFFSSFQNDFLKQGHDGDEEIIKYDRVNSNRSLEKSIPQKIINFDSQDQTQISRSLQFNQDRMNNYDSQFESPQFQQQLEQFIQNQDQYRDLQPLKINKKVSDIDQFVHNRLDSQGSIKSIEARRAQKRFSYQSYIATPKSAKEKKSNYEKDVLKQSQKNLKMNESLTSLKKFSILSPHATQNNLISKKHAHEHFSFAQSKENKKDLCLASKNSQMQMYTQQQSCKIEKALKIIQQIKNTRFNQATRVQSIIDRFVKLLLIYSGKHQINLLQEHQFEQVSDLSSFYQEKVQTGLLNKIKSQFRILFSICSFNIPVIMPSQIFAIVWDIFLVLYTLPTLMIYSILTFCAQHQPDELAYIEVFKIMLFIFIIDVILNFNFAHFSQDAIVIDRKLIAKKYLKQNFFTDMTATIVLFSKIYFSQFPLFYNPGDSFVLYLINSLVFLKLKSIVQKTSRFDEIMQSKESQKHKLRLLKLIIQIILIAHSFAVGWNIMVIIENNNGIQDTWLSQKQIQNESWITKYIYSFYWCITTMTTVGFGDIVPTNQYEYLFMSMAMIFMSCNFAYTISNVGLILSEIEKNKRELNNCISNIQRYLNRKNVNISLKSRVRSYLVFLYKEQKDRNQEAEEKVFQKLSNKLRREIVQEINGKIVNSCGIFTKNFSSSTINKIIFAMKECVVSPNEIIFNEGDQDDMSIYFIQGGYVDIFQQNDSDKNKQSNQRVIKRLGQNQIFGELSFFSGLPRKAGAKSVNLTTLYKLAADDFLKIVKENQEDFERFNMIKEQIIVMQDLKQINIECYSCNSQGHMAAECPMIHLQFDKQFKNLRNNFSIIQQRQQNENRNVKIRYCPRLLIEINKKLQKRLKENSIYMESNIRLLFNTDTNEEQDSQSDITSDSQNEKITANEQNNALSSQLLILQHAEGINKAILQNTKTDRRKSQFLNLKQQSAQSDDNEKETHKLKSFKFQRISNPSFQSFQDINKANEQILFQDQIKNEKLLVKFQNTINEVIENNSDVSEKSIEKQIMNNQNKTDLLISNKKNINSRDSFKLDSEYMINSNLSQENAIHSPKVLTVSPTNQINQFQDFQDVCIDNDLNQYQSNSFIRKQKQRYATQPPQSYNQYSQYAFIAQKMENKNFNAYNNTDSQKNISEKKKSIKINADKSRQKILQVNASIFPQSTEKQEYKKRCSIDFSNRRQSKFLFNGQLQSFQHIENKVSNSNTTIKMEDSQMKNFNLNKMDDSQVNRFNTIKMEDSQQLMLPYQNQNQIDLKEILLLNQLGKRNNNNIQQLDKQTFSKYFYKFSFENMKIFKVFFPHNNYNKVIQSFRICQQLSKKQKKQKNINYKKQKINQKETSQLFHTQKGNTEFSNHQIDRTSYNDLNYKPSFISYGVALKKNFKLHPTNNLKNFF</sequence>
<feature type="domain" description="CCHC-type" evidence="12">
    <location>
        <begin position="811"/>
        <end position="825"/>
    </location>
</feature>
<feature type="coiled-coil region" evidence="8">
    <location>
        <begin position="592"/>
        <end position="651"/>
    </location>
</feature>
<dbReference type="GeneID" id="7831858"/>
<evidence type="ECO:0000259" key="11">
    <source>
        <dbReference type="PROSITE" id="PS50042"/>
    </source>
</evidence>
<dbReference type="GO" id="GO:0098855">
    <property type="term" value="C:HCN channel complex"/>
    <property type="evidence" value="ECO:0007669"/>
    <property type="project" value="TreeGrafter"/>
</dbReference>
<feature type="transmembrane region" description="Helical" evidence="10">
    <location>
        <begin position="339"/>
        <end position="361"/>
    </location>
</feature>
<evidence type="ECO:0000256" key="10">
    <source>
        <dbReference type="SAM" id="Phobius"/>
    </source>
</evidence>
<feature type="transmembrane region" description="Helical" evidence="10">
    <location>
        <begin position="381"/>
        <end position="399"/>
    </location>
</feature>
<dbReference type="GO" id="GO:0003676">
    <property type="term" value="F:nucleic acid binding"/>
    <property type="evidence" value="ECO:0007669"/>
    <property type="project" value="InterPro"/>
</dbReference>
<keyword evidence="3 10" id="KW-0812">Transmembrane</keyword>
<gene>
    <name evidence="13" type="ORF">TTHERM_00715890</name>
</gene>
<dbReference type="InterPro" id="IPR014710">
    <property type="entry name" value="RmlC-like_jellyroll"/>
</dbReference>
<dbReference type="Gene3D" id="1.10.287.70">
    <property type="match status" value="1"/>
</dbReference>
<keyword evidence="2" id="KW-0813">Transport</keyword>
<evidence type="ECO:0000313" key="13">
    <source>
        <dbReference type="EMBL" id="EAR84285.2"/>
    </source>
</evidence>
<dbReference type="FunCoup" id="I7LZM5">
    <property type="interactions" value="2"/>
</dbReference>
<evidence type="ECO:0000256" key="2">
    <source>
        <dbReference type="ARBA" id="ARBA00022448"/>
    </source>
</evidence>
<name>I7LZM5_TETTS</name>
<dbReference type="EMBL" id="GG662447">
    <property type="protein sequence ID" value="EAR84285.2"/>
    <property type="molecule type" value="Genomic_DNA"/>
</dbReference>
<dbReference type="RefSeq" id="XP_001031948.2">
    <property type="nucleotide sequence ID" value="XM_001031948.2"/>
</dbReference>
<dbReference type="GO" id="GO:0035725">
    <property type="term" value="P:sodium ion transmembrane transport"/>
    <property type="evidence" value="ECO:0007669"/>
    <property type="project" value="TreeGrafter"/>
</dbReference>
<dbReference type="SUPFAM" id="SSF81324">
    <property type="entry name" value="Voltage-gated potassium channels"/>
    <property type="match status" value="1"/>
</dbReference>
<dbReference type="eggNOG" id="KOG0501">
    <property type="taxonomic scope" value="Eukaryota"/>
</dbReference>
<dbReference type="GO" id="GO:0003254">
    <property type="term" value="P:regulation of membrane depolarization"/>
    <property type="evidence" value="ECO:0007669"/>
    <property type="project" value="TreeGrafter"/>
</dbReference>
<comment type="subcellular location">
    <subcellularLocation>
        <location evidence="1">Membrane</location>
        <topology evidence="1">Multi-pass membrane protein</topology>
    </subcellularLocation>
</comment>
<keyword evidence="7" id="KW-0863">Zinc-finger</keyword>
<evidence type="ECO:0000256" key="3">
    <source>
        <dbReference type="ARBA" id="ARBA00022692"/>
    </source>
</evidence>
<feature type="transmembrane region" description="Helical" evidence="10">
    <location>
        <begin position="537"/>
        <end position="557"/>
    </location>
</feature>
<dbReference type="Gene3D" id="1.10.287.630">
    <property type="entry name" value="Helix hairpin bin"/>
    <property type="match status" value="1"/>
</dbReference>
<dbReference type="Gene3D" id="2.60.120.10">
    <property type="entry name" value="Jelly Rolls"/>
    <property type="match status" value="1"/>
</dbReference>
<evidence type="ECO:0000256" key="5">
    <source>
        <dbReference type="ARBA" id="ARBA00023065"/>
    </source>
</evidence>
<dbReference type="PROSITE" id="PS50158">
    <property type="entry name" value="ZF_CCHC"/>
    <property type="match status" value="1"/>
</dbReference>
<dbReference type="InterPro" id="IPR018490">
    <property type="entry name" value="cNMP-bd_dom_sf"/>
</dbReference>
<dbReference type="SMART" id="SM00343">
    <property type="entry name" value="ZnF_C2HC"/>
    <property type="match status" value="1"/>
</dbReference>
<dbReference type="CDD" id="cd00038">
    <property type="entry name" value="CAP_ED"/>
    <property type="match status" value="1"/>
</dbReference>
<dbReference type="InterPro" id="IPR005821">
    <property type="entry name" value="Ion_trans_dom"/>
</dbReference>
<evidence type="ECO:0000313" key="14">
    <source>
        <dbReference type="Proteomes" id="UP000009168"/>
    </source>
</evidence>
<keyword evidence="6 10" id="KW-0472">Membrane</keyword>
<dbReference type="InParanoid" id="I7LZM5"/>
<dbReference type="SUPFAM" id="SSF51206">
    <property type="entry name" value="cAMP-binding domain-like"/>
    <property type="match status" value="1"/>
</dbReference>
<dbReference type="PANTHER" id="PTHR45689">
    <property type="entry name" value="I[[H]] CHANNEL, ISOFORM E"/>
    <property type="match status" value="1"/>
</dbReference>
<evidence type="ECO:0000256" key="6">
    <source>
        <dbReference type="ARBA" id="ARBA00023136"/>
    </source>
</evidence>
<dbReference type="PROSITE" id="PS50042">
    <property type="entry name" value="CNMP_BINDING_3"/>
    <property type="match status" value="1"/>
</dbReference>
<dbReference type="GO" id="GO:0005249">
    <property type="term" value="F:voltage-gated potassium channel activity"/>
    <property type="evidence" value="ECO:0007669"/>
    <property type="project" value="TreeGrafter"/>
</dbReference>
<evidence type="ECO:0000256" key="9">
    <source>
        <dbReference type="SAM" id="MobiDB-lite"/>
    </source>
</evidence>
<dbReference type="KEGG" id="tet:TTHERM_00715890"/>
<evidence type="ECO:0000256" key="8">
    <source>
        <dbReference type="SAM" id="Coils"/>
    </source>
</evidence>
<evidence type="ECO:0000256" key="7">
    <source>
        <dbReference type="PROSITE-ProRule" id="PRU00047"/>
    </source>
</evidence>
<feature type="transmembrane region" description="Helical" evidence="10">
    <location>
        <begin position="420"/>
        <end position="443"/>
    </location>
</feature>
<dbReference type="PANTHER" id="PTHR45689:SF5">
    <property type="entry name" value="I[[H]] CHANNEL, ISOFORM E"/>
    <property type="match status" value="1"/>
</dbReference>
<evidence type="ECO:0000256" key="4">
    <source>
        <dbReference type="ARBA" id="ARBA00022989"/>
    </source>
</evidence>
<keyword evidence="7" id="KW-0479">Metal-binding</keyword>
<dbReference type="Pfam" id="PF00027">
    <property type="entry name" value="cNMP_binding"/>
    <property type="match status" value="1"/>
</dbReference>
<dbReference type="OrthoDB" id="421226at2759"/>
<protein>
    <submittedName>
        <fullName evidence="13">Cation channel family protein</fullName>
    </submittedName>
</protein>
<keyword evidence="4 10" id="KW-1133">Transmembrane helix</keyword>
<organism evidence="13 14">
    <name type="scientific">Tetrahymena thermophila (strain SB210)</name>
    <dbReference type="NCBI Taxonomy" id="312017"/>
    <lineage>
        <taxon>Eukaryota</taxon>
        <taxon>Sar</taxon>
        <taxon>Alveolata</taxon>
        <taxon>Ciliophora</taxon>
        <taxon>Intramacronucleata</taxon>
        <taxon>Oligohymenophorea</taxon>
        <taxon>Hymenostomatida</taxon>
        <taxon>Tetrahymenina</taxon>
        <taxon>Tetrahymenidae</taxon>
        <taxon>Tetrahymena</taxon>
    </lineage>
</organism>
<dbReference type="InterPro" id="IPR051413">
    <property type="entry name" value="K/Na_HCN_channel"/>
</dbReference>
<evidence type="ECO:0000259" key="12">
    <source>
        <dbReference type="PROSITE" id="PS50158"/>
    </source>
</evidence>
<keyword evidence="7" id="KW-0862">Zinc</keyword>
<keyword evidence="5" id="KW-0406">Ion transport</keyword>
<keyword evidence="14" id="KW-1185">Reference proteome</keyword>
<dbReference type="Pfam" id="PF00098">
    <property type="entry name" value="zf-CCHC"/>
    <property type="match status" value="1"/>
</dbReference>
<dbReference type="Proteomes" id="UP000009168">
    <property type="component" value="Unassembled WGS sequence"/>
</dbReference>
<keyword evidence="8" id="KW-0175">Coiled coil</keyword>
<feature type="domain" description="Cyclic nucleotide-binding" evidence="11">
    <location>
        <begin position="672"/>
        <end position="781"/>
    </location>
</feature>
<dbReference type="InterPro" id="IPR000595">
    <property type="entry name" value="cNMP-bd_dom"/>
</dbReference>
<reference evidence="14" key="1">
    <citation type="journal article" date="2006" name="PLoS Biol.">
        <title>Macronuclear genome sequence of the ciliate Tetrahymena thermophila, a model eukaryote.</title>
        <authorList>
            <person name="Eisen J.A."/>
            <person name="Coyne R.S."/>
            <person name="Wu M."/>
            <person name="Wu D."/>
            <person name="Thiagarajan M."/>
            <person name="Wortman J.R."/>
            <person name="Badger J.H."/>
            <person name="Ren Q."/>
            <person name="Amedeo P."/>
            <person name="Jones K.M."/>
            <person name="Tallon L.J."/>
            <person name="Delcher A.L."/>
            <person name="Salzberg S.L."/>
            <person name="Silva J.C."/>
            <person name="Haas B.J."/>
            <person name="Majoros W.H."/>
            <person name="Farzad M."/>
            <person name="Carlton J.M."/>
            <person name="Smith R.K. Jr."/>
            <person name="Garg J."/>
            <person name="Pearlman R.E."/>
            <person name="Karrer K.M."/>
            <person name="Sun L."/>
            <person name="Manning G."/>
            <person name="Elde N.C."/>
            <person name="Turkewitz A.P."/>
            <person name="Asai D.J."/>
            <person name="Wilkes D.E."/>
            <person name="Wang Y."/>
            <person name="Cai H."/>
            <person name="Collins K."/>
            <person name="Stewart B.A."/>
            <person name="Lee S.R."/>
            <person name="Wilamowska K."/>
            <person name="Weinberg Z."/>
            <person name="Ruzzo W.L."/>
            <person name="Wloga D."/>
            <person name="Gaertig J."/>
            <person name="Frankel J."/>
            <person name="Tsao C.-C."/>
            <person name="Gorovsky M.A."/>
            <person name="Keeling P.J."/>
            <person name="Waller R.F."/>
            <person name="Patron N.J."/>
            <person name="Cherry J.M."/>
            <person name="Stover N.A."/>
            <person name="Krieger C.J."/>
            <person name="del Toro C."/>
            <person name="Ryder H.F."/>
            <person name="Williamson S.C."/>
            <person name="Barbeau R.A."/>
            <person name="Hamilton E.P."/>
            <person name="Orias E."/>
        </authorList>
    </citation>
    <scope>NUCLEOTIDE SEQUENCE [LARGE SCALE GENOMIC DNA]</scope>
    <source>
        <strain evidence="14">SB210</strain>
    </source>
</reference>
<feature type="region of interest" description="Disordered" evidence="9">
    <location>
        <begin position="893"/>
        <end position="913"/>
    </location>
</feature>
<dbReference type="GO" id="GO:0008270">
    <property type="term" value="F:zinc ion binding"/>
    <property type="evidence" value="ECO:0007669"/>
    <property type="project" value="UniProtKB-KW"/>
</dbReference>